<reference evidence="1" key="5">
    <citation type="journal article" date="2021" name="G3 (Bethesda)">
        <title>Aegilops tauschii genome assembly Aet v5.0 features greater sequence contiguity and improved annotation.</title>
        <authorList>
            <person name="Wang L."/>
            <person name="Zhu T."/>
            <person name="Rodriguez J.C."/>
            <person name="Deal K.R."/>
            <person name="Dubcovsky J."/>
            <person name="McGuire P.E."/>
            <person name="Lux T."/>
            <person name="Spannagl M."/>
            <person name="Mayer K.F.X."/>
            <person name="Baldrich P."/>
            <person name="Meyers B.C."/>
            <person name="Huo N."/>
            <person name="Gu Y.Q."/>
            <person name="Zhou H."/>
            <person name="Devos K.M."/>
            <person name="Bennetzen J.L."/>
            <person name="Unver T."/>
            <person name="Budak H."/>
            <person name="Gulick P.J."/>
            <person name="Galiba G."/>
            <person name="Kalapos B."/>
            <person name="Nelson D.R."/>
            <person name="Li P."/>
            <person name="You F.M."/>
            <person name="Luo M.C."/>
            <person name="Dvorak J."/>
        </authorList>
    </citation>
    <scope>NUCLEOTIDE SEQUENCE [LARGE SCALE GENOMIC DNA]</scope>
    <source>
        <strain evidence="1">cv. AL8/78</strain>
    </source>
</reference>
<reference evidence="2" key="1">
    <citation type="journal article" date="2014" name="Science">
        <title>Ancient hybridizations among the ancestral genomes of bread wheat.</title>
        <authorList>
            <consortium name="International Wheat Genome Sequencing Consortium,"/>
            <person name="Marcussen T."/>
            <person name="Sandve S.R."/>
            <person name="Heier L."/>
            <person name="Spannagl M."/>
            <person name="Pfeifer M."/>
            <person name="Jakobsen K.S."/>
            <person name="Wulff B.B."/>
            <person name="Steuernagel B."/>
            <person name="Mayer K.F."/>
            <person name="Olsen O.A."/>
        </authorList>
    </citation>
    <scope>NUCLEOTIDE SEQUENCE [LARGE SCALE GENOMIC DNA]</scope>
    <source>
        <strain evidence="2">cv. AL8/78</strain>
    </source>
</reference>
<protein>
    <submittedName>
        <fullName evidence="1">Uncharacterized protein</fullName>
    </submittedName>
</protein>
<dbReference type="AlphaFoldDB" id="A0A453GVA9"/>
<reference evidence="2" key="2">
    <citation type="journal article" date="2017" name="Nat. Plants">
        <title>The Aegilops tauschii genome reveals multiple impacts of transposons.</title>
        <authorList>
            <person name="Zhao G."/>
            <person name="Zou C."/>
            <person name="Li K."/>
            <person name="Wang K."/>
            <person name="Li T."/>
            <person name="Gao L."/>
            <person name="Zhang X."/>
            <person name="Wang H."/>
            <person name="Yang Z."/>
            <person name="Liu X."/>
            <person name="Jiang W."/>
            <person name="Mao L."/>
            <person name="Kong X."/>
            <person name="Jiao Y."/>
            <person name="Jia J."/>
        </authorList>
    </citation>
    <scope>NUCLEOTIDE SEQUENCE [LARGE SCALE GENOMIC DNA]</scope>
    <source>
        <strain evidence="2">cv. AL8/78</strain>
    </source>
</reference>
<sequence length="69" mass="8017">MYRTDLERSYLCANSQYIYNSFILDLLVQDLPPASLAIDSCMTCTAIVLLSEREKVLEQRSQKKCTYYP</sequence>
<accession>A0A453GVA9</accession>
<keyword evidence="2" id="KW-1185">Reference proteome</keyword>
<organism evidence="1 2">
    <name type="scientific">Aegilops tauschii subsp. strangulata</name>
    <name type="common">Goatgrass</name>
    <dbReference type="NCBI Taxonomy" id="200361"/>
    <lineage>
        <taxon>Eukaryota</taxon>
        <taxon>Viridiplantae</taxon>
        <taxon>Streptophyta</taxon>
        <taxon>Embryophyta</taxon>
        <taxon>Tracheophyta</taxon>
        <taxon>Spermatophyta</taxon>
        <taxon>Magnoliopsida</taxon>
        <taxon>Liliopsida</taxon>
        <taxon>Poales</taxon>
        <taxon>Poaceae</taxon>
        <taxon>BOP clade</taxon>
        <taxon>Pooideae</taxon>
        <taxon>Triticodae</taxon>
        <taxon>Triticeae</taxon>
        <taxon>Triticinae</taxon>
        <taxon>Aegilops</taxon>
    </lineage>
</organism>
<dbReference type="Proteomes" id="UP000015105">
    <property type="component" value="Chromosome 3D"/>
</dbReference>
<name>A0A453GVA9_AEGTS</name>
<evidence type="ECO:0000313" key="1">
    <source>
        <dbReference type="EnsemblPlants" id="AET3Gv21219400.10"/>
    </source>
</evidence>
<reference evidence="1" key="3">
    <citation type="journal article" date="2017" name="Nature">
        <title>Genome sequence of the progenitor of the wheat D genome Aegilops tauschii.</title>
        <authorList>
            <person name="Luo M.C."/>
            <person name="Gu Y.Q."/>
            <person name="Puiu D."/>
            <person name="Wang H."/>
            <person name="Twardziok S.O."/>
            <person name="Deal K.R."/>
            <person name="Huo N."/>
            <person name="Zhu T."/>
            <person name="Wang L."/>
            <person name="Wang Y."/>
            <person name="McGuire P.E."/>
            <person name="Liu S."/>
            <person name="Long H."/>
            <person name="Ramasamy R.K."/>
            <person name="Rodriguez J.C."/>
            <person name="Van S.L."/>
            <person name="Yuan L."/>
            <person name="Wang Z."/>
            <person name="Xia Z."/>
            <person name="Xiao L."/>
            <person name="Anderson O.D."/>
            <person name="Ouyang S."/>
            <person name="Liang Y."/>
            <person name="Zimin A.V."/>
            <person name="Pertea G."/>
            <person name="Qi P."/>
            <person name="Bennetzen J.L."/>
            <person name="Dai X."/>
            <person name="Dawson M.W."/>
            <person name="Muller H.G."/>
            <person name="Kugler K."/>
            <person name="Rivarola-Duarte L."/>
            <person name="Spannagl M."/>
            <person name="Mayer K.F.X."/>
            <person name="Lu F.H."/>
            <person name="Bevan M.W."/>
            <person name="Leroy P."/>
            <person name="Li P."/>
            <person name="You F.M."/>
            <person name="Sun Q."/>
            <person name="Liu Z."/>
            <person name="Lyons E."/>
            <person name="Wicker T."/>
            <person name="Salzberg S.L."/>
            <person name="Devos K.M."/>
            <person name="Dvorak J."/>
        </authorList>
    </citation>
    <scope>NUCLEOTIDE SEQUENCE [LARGE SCALE GENOMIC DNA]</scope>
    <source>
        <strain evidence="1">cv. AL8/78</strain>
    </source>
</reference>
<evidence type="ECO:0000313" key="2">
    <source>
        <dbReference type="Proteomes" id="UP000015105"/>
    </source>
</evidence>
<dbReference type="Gramene" id="AET3Gv21219400.10">
    <property type="protein sequence ID" value="AET3Gv21219400.10"/>
    <property type="gene ID" value="AET3Gv21219400"/>
</dbReference>
<dbReference type="EnsemblPlants" id="AET3Gv21219400.10">
    <property type="protein sequence ID" value="AET3Gv21219400.10"/>
    <property type="gene ID" value="AET3Gv21219400"/>
</dbReference>
<reference evidence="1" key="4">
    <citation type="submission" date="2019-03" db="UniProtKB">
        <authorList>
            <consortium name="EnsemblPlants"/>
        </authorList>
    </citation>
    <scope>IDENTIFICATION</scope>
</reference>
<proteinExistence type="predicted"/>